<evidence type="ECO:0000313" key="8">
    <source>
        <dbReference type="EMBL" id="ODQ57215.1"/>
    </source>
</evidence>
<keyword evidence="9" id="KW-1185">Reference proteome</keyword>
<dbReference type="PANTHER" id="PTHR43570:SF16">
    <property type="entry name" value="ALDEHYDE DEHYDROGENASE TYPE III, ISOFORM Q"/>
    <property type="match status" value="1"/>
</dbReference>
<dbReference type="PANTHER" id="PTHR43570">
    <property type="entry name" value="ALDEHYDE DEHYDROGENASE"/>
    <property type="match status" value="1"/>
</dbReference>
<evidence type="ECO:0000256" key="5">
    <source>
        <dbReference type="PROSITE-ProRule" id="PRU10007"/>
    </source>
</evidence>
<feature type="active site" evidence="4 5">
    <location>
        <position position="220"/>
    </location>
</feature>
<dbReference type="InterPro" id="IPR016163">
    <property type="entry name" value="Ald_DH_C"/>
</dbReference>
<dbReference type="GO" id="GO:0005737">
    <property type="term" value="C:cytoplasm"/>
    <property type="evidence" value="ECO:0007669"/>
    <property type="project" value="TreeGrafter"/>
</dbReference>
<dbReference type="InterPro" id="IPR029510">
    <property type="entry name" value="Ald_DH_CS_GLU"/>
</dbReference>
<dbReference type="STRING" id="683960.A0A1E3NVS2"/>
<evidence type="ECO:0000256" key="3">
    <source>
        <dbReference type="PIRNR" id="PIRNR036492"/>
    </source>
</evidence>
<dbReference type="GO" id="GO:0004029">
    <property type="term" value="F:aldehyde dehydrogenase (NAD+) activity"/>
    <property type="evidence" value="ECO:0007669"/>
    <property type="project" value="TreeGrafter"/>
</dbReference>
<dbReference type="FunFam" id="3.40.605.10:FF:000004">
    <property type="entry name" value="Aldehyde dehydrogenase"/>
    <property type="match status" value="1"/>
</dbReference>
<feature type="active site" evidence="4">
    <location>
        <position position="257"/>
    </location>
</feature>
<gene>
    <name evidence="8" type="ORF">WICANDRAFT_86140</name>
</gene>
<protein>
    <recommendedName>
        <fullName evidence="3">Aldehyde dehydrogenase</fullName>
    </recommendedName>
</protein>
<keyword evidence="2 3" id="KW-0560">Oxidoreductase</keyword>
<dbReference type="SUPFAM" id="SSF53720">
    <property type="entry name" value="ALDH-like"/>
    <property type="match status" value="1"/>
</dbReference>
<evidence type="ECO:0000256" key="2">
    <source>
        <dbReference type="ARBA" id="ARBA00023002"/>
    </source>
</evidence>
<dbReference type="RefSeq" id="XP_019036422.1">
    <property type="nucleotide sequence ID" value="XM_019186001.1"/>
</dbReference>
<evidence type="ECO:0000259" key="7">
    <source>
        <dbReference type="Pfam" id="PF00171"/>
    </source>
</evidence>
<comment type="similarity">
    <text evidence="1 3 6">Belongs to the aldehyde dehydrogenase family.</text>
</comment>
<dbReference type="Pfam" id="PF00171">
    <property type="entry name" value="Aldedh"/>
    <property type="match status" value="1"/>
</dbReference>
<dbReference type="GO" id="GO:0006081">
    <property type="term" value="P:aldehyde metabolic process"/>
    <property type="evidence" value="ECO:0007669"/>
    <property type="project" value="InterPro"/>
</dbReference>
<evidence type="ECO:0000256" key="6">
    <source>
        <dbReference type="RuleBase" id="RU003345"/>
    </source>
</evidence>
<dbReference type="InterPro" id="IPR012394">
    <property type="entry name" value="Aldehyde_DH_NAD(P)"/>
</dbReference>
<dbReference type="Proteomes" id="UP000094112">
    <property type="component" value="Unassembled WGS sequence"/>
</dbReference>
<sequence>MSNVLEYTPVDDIPSIVTSLHKSFRANPNRSLEYRLNQLRNLYYAIKDNEELLVRVLKKDLNRPEGDTQLLEITPLYIEILTTINNLSKWMKPTSAKNVDLLYYFTSPKIAKIPLGTVLIIGPFNFPYLTTLAPLVGSIAAGNTTVFKQSEQIPYTSQTLGTILTDALDPKIFQIVQGGIEETTVLLNQKFDKIIYTGSGKVGRIIASKAAETLTPTILELGGKSPAFVTPSVQPKDLKTVCKRIAFTRFANAGQICVSTDYCIVHDSLYDEFVDMMKLVIKELYDVDETNSTKLVNKNAWDRVMNIIRNTKSDVVLGGDGDREARFIQPTLLTNVSFDDASMKEEIFGPVLPVIKYSDLQHSIDNVLDIADTPLALYIYSKSSKEIETISSQIRSGALVVNDGVIHGGLACVPFGGVGESGYGSYHGKWSFDAFSHERAVLKNPFWTDILFESKYPPITKMDLKLNL</sequence>
<evidence type="ECO:0000313" key="9">
    <source>
        <dbReference type="Proteomes" id="UP000094112"/>
    </source>
</evidence>
<proteinExistence type="inferred from homology"/>
<evidence type="ECO:0000256" key="1">
    <source>
        <dbReference type="ARBA" id="ARBA00009986"/>
    </source>
</evidence>
<organism evidence="8 9">
    <name type="scientific">Wickerhamomyces anomalus (strain ATCC 58044 / CBS 1984 / NCYC 433 / NRRL Y-366-8)</name>
    <name type="common">Yeast</name>
    <name type="synonym">Hansenula anomala</name>
    <dbReference type="NCBI Taxonomy" id="683960"/>
    <lineage>
        <taxon>Eukaryota</taxon>
        <taxon>Fungi</taxon>
        <taxon>Dikarya</taxon>
        <taxon>Ascomycota</taxon>
        <taxon>Saccharomycotina</taxon>
        <taxon>Saccharomycetes</taxon>
        <taxon>Phaffomycetales</taxon>
        <taxon>Wickerhamomycetaceae</taxon>
        <taxon>Wickerhamomyces</taxon>
    </lineage>
</organism>
<dbReference type="InterPro" id="IPR015590">
    <property type="entry name" value="Aldehyde_DH_dom"/>
</dbReference>
<dbReference type="Gene3D" id="3.40.309.10">
    <property type="entry name" value="Aldehyde Dehydrogenase, Chain A, domain 2"/>
    <property type="match status" value="1"/>
</dbReference>
<evidence type="ECO:0000256" key="4">
    <source>
        <dbReference type="PIRSR" id="PIRSR036492-1"/>
    </source>
</evidence>
<dbReference type="PROSITE" id="PS00687">
    <property type="entry name" value="ALDEHYDE_DEHYDR_GLU"/>
    <property type="match status" value="1"/>
</dbReference>
<dbReference type="GeneID" id="30203247"/>
<dbReference type="PIRSF" id="PIRSF036492">
    <property type="entry name" value="ALDH"/>
    <property type="match status" value="1"/>
</dbReference>
<dbReference type="OrthoDB" id="440325at2759"/>
<dbReference type="Gene3D" id="3.40.605.10">
    <property type="entry name" value="Aldehyde Dehydrogenase, Chain A, domain 1"/>
    <property type="match status" value="1"/>
</dbReference>
<accession>A0A1E3NVS2</accession>
<dbReference type="AlphaFoldDB" id="A0A1E3NVS2"/>
<name>A0A1E3NVS2_WICAA</name>
<feature type="domain" description="Aldehyde dehydrogenase" evidence="7">
    <location>
        <begin position="11"/>
        <end position="440"/>
    </location>
</feature>
<dbReference type="InterPro" id="IPR016162">
    <property type="entry name" value="Ald_DH_N"/>
</dbReference>
<dbReference type="InterPro" id="IPR016161">
    <property type="entry name" value="Ald_DH/histidinol_DH"/>
</dbReference>
<dbReference type="EMBL" id="KV454214">
    <property type="protein sequence ID" value="ODQ57215.1"/>
    <property type="molecule type" value="Genomic_DNA"/>
</dbReference>
<reference evidence="8 9" key="1">
    <citation type="journal article" date="2016" name="Proc. Natl. Acad. Sci. U.S.A.">
        <title>Comparative genomics of biotechnologically important yeasts.</title>
        <authorList>
            <person name="Riley R."/>
            <person name="Haridas S."/>
            <person name="Wolfe K.H."/>
            <person name="Lopes M.R."/>
            <person name="Hittinger C.T."/>
            <person name="Goeker M."/>
            <person name="Salamov A.A."/>
            <person name="Wisecaver J.H."/>
            <person name="Long T.M."/>
            <person name="Calvey C.H."/>
            <person name="Aerts A.L."/>
            <person name="Barry K.W."/>
            <person name="Choi C."/>
            <person name="Clum A."/>
            <person name="Coughlan A.Y."/>
            <person name="Deshpande S."/>
            <person name="Douglass A.P."/>
            <person name="Hanson S.J."/>
            <person name="Klenk H.-P."/>
            <person name="LaButti K.M."/>
            <person name="Lapidus A."/>
            <person name="Lindquist E.A."/>
            <person name="Lipzen A.M."/>
            <person name="Meier-Kolthoff J.P."/>
            <person name="Ohm R.A."/>
            <person name="Otillar R.P."/>
            <person name="Pangilinan J.L."/>
            <person name="Peng Y."/>
            <person name="Rokas A."/>
            <person name="Rosa C.A."/>
            <person name="Scheuner C."/>
            <person name="Sibirny A.A."/>
            <person name="Slot J.C."/>
            <person name="Stielow J.B."/>
            <person name="Sun H."/>
            <person name="Kurtzman C.P."/>
            <person name="Blackwell M."/>
            <person name="Grigoriev I.V."/>
            <person name="Jeffries T.W."/>
        </authorList>
    </citation>
    <scope>NUCLEOTIDE SEQUENCE [LARGE SCALE GENOMIC DNA]</scope>
    <source>
        <strain evidence="9">ATCC 58044 / CBS 1984 / NCYC 433 / NRRL Y-366-8</strain>
    </source>
</reference>